<organism evidence="1 2">
    <name type="scientific">Lactuca sativa</name>
    <name type="common">Garden lettuce</name>
    <dbReference type="NCBI Taxonomy" id="4236"/>
    <lineage>
        <taxon>Eukaryota</taxon>
        <taxon>Viridiplantae</taxon>
        <taxon>Streptophyta</taxon>
        <taxon>Embryophyta</taxon>
        <taxon>Tracheophyta</taxon>
        <taxon>Spermatophyta</taxon>
        <taxon>Magnoliopsida</taxon>
        <taxon>eudicotyledons</taxon>
        <taxon>Gunneridae</taxon>
        <taxon>Pentapetalae</taxon>
        <taxon>asterids</taxon>
        <taxon>campanulids</taxon>
        <taxon>Asterales</taxon>
        <taxon>Asteraceae</taxon>
        <taxon>Cichorioideae</taxon>
        <taxon>Cichorieae</taxon>
        <taxon>Lactucinae</taxon>
        <taxon>Lactuca</taxon>
    </lineage>
</organism>
<evidence type="ECO:0000313" key="1">
    <source>
        <dbReference type="EMBL" id="KAJ0227047.1"/>
    </source>
</evidence>
<dbReference type="EMBL" id="NBSK02000001">
    <property type="protein sequence ID" value="KAJ0227047.1"/>
    <property type="molecule type" value="Genomic_DNA"/>
</dbReference>
<reference evidence="1 2" key="1">
    <citation type="journal article" date="2017" name="Nat. Commun.">
        <title>Genome assembly with in vitro proximity ligation data and whole-genome triplication in lettuce.</title>
        <authorList>
            <person name="Reyes-Chin-Wo S."/>
            <person name="Wang Z."/>
            <person name="Yang X."/>
            <person name="Kozik A."/>
            <person name="Arikit S."/>
            <person name="Song C."/>
            <person name="Xia L."/>
            <person name="Froenicke L."/>
            <person name="Lavelle D.O."/>
            <person name="Truco M.J."/>
            <person name="Xia R."/>
            <person name="Zhu S."/>
            <person name="Xu C."/>
            <person name="Xu H."/>
            <person name="Xu X."/>
            <person name="Cox K."/>
            <person name="Korf I."/>
            <person name="Meyers B.C."/>
            <person name="Michelmore R.W."/>
        </authorList>
    </citation>
    <scope>NUCLEOTIDE SEQUENCE [LARGE SCALE GENOMIC DNA]</scope>
    <source>
        <strain evidence="2">cv. Salinas</strain>
        <tissue evidence="1">Seedlings</tissue>
    </source>
</reference>
<evidence type="ECO:0000313" key="2">
    <source>
        <dbReference type="Proteomes" id="UP000235145"/>
    </source>
</evidence>
<keyword evidence="2" id="KW-1185">Reference proteome</keyword>
<gene>
    <name evidence="1" type="ORF">LSAT_V11C100017070</name>
</gene>
<sequence length="104" mass="11591">MEVGRLSRVSEVKRVLMEARLIGWILFLEEVIGFEQSTFVKGRLNLDDPLMVNGINLLKSNLYGVDIGDIEIGYMVSFTGCSRGSFPFTYLGIPVGESMLRVKG</sequence>
<comment type="caution">
    <text evidence="1">The sequence shown here is derived from an EMBL/GenBank/DDBJ whole genome shotgun (WGS) entry which is preliminary data.</text>
</comment>
<name>A0A9R1WHX2_LACSA</name>
<dbReference type="AlphaFoldDB" id="A0A9R1WHX2"/>
<protein>
    <submittedName>
        <fullName evidence="1">Uncharacterized protein</fullName>
    </submittedName>
</protein>
<dbReference type="Proteomes" id="UP000235145">
    <property type="component" value="Unassembled WGS sequence"/>
</dbReference>
<proteinExistence type="predicted"/>
<accession>A0A9R1WHX2</accession>